<accession>A0A0G0IGT3</accession>
<dbReference type="EMBL" id="LBSR01000001">
    <property type="protein sequence ID" value="KKQ23419.1"/>
    <property type="molecule type" value="Genomic_DNA"/>
</dbReference>
<evidence type="ECO:0000313" key="2">
    <source>
        <dbReference type="Proteomes" id="UP000034044"/>
    </source>
</evidence>
<dbReference type="Proteomes" id="UP000034044">
    <property type="component" value="Unassembled WGS sequence"/>
</dbReference>
<evidence type="ECO:0000313" key="1">
    <source>
        <dbReference type="EMBL" id="KKQ23419.1"/>
    </source>
</evidence>
<comment type="caution">
    <text evidence="1">The sequence shown here is derived from an EMBL/GenBank/DDBJ whole genome shotgun (WGS) entry which is preliminary data.</text>
</comment>
<sequence>MEKEPQSKLDVKEFAKGQLEALGKELFNALLFITACLVRPNGGVMIIGANGTISERLPLVNNIDGTFITYVMLTQYDGEQIVAVGLIGRMSDSVKEVISLIVGNMKELGIESVFLPGYLGYSSLKVPMTHVCRGSNLDQQIIQIKGPVFFDNNNDTVLFTHGKDIIEVPMREAFGKLNWSAVSRRIGEVSDEITALARGADSSLIINTTGKFYTLNLEEKKVKPFSLPAALASKATPTFFTFTESKKLIAALDVTGQLTIERAS</sequence>
<protein>
    <submittedName>
        <fullName evidence="1">Uncharacterized protein</fullName>
    </submittedName>
</protein>
<proteinExistence type="predicted"/>
<name>A0A0G0IGT3_9BACT</name>
<reference evidence="1 2" key="1">
    <citation type="journal article" date="2015" name="Nature">
        <title>rRNA introns, odd ribosomes, and small enigmatic genomes across a large radiation of phyla.</title>
        <authorList>
            <person name="Brown C.T."/>
            <person name="Hug L.A."/>
            <person name="Thomas B.C."/>
            <person name="Sharon I."/>
            <person name="Castelle C.J."/>
            <person name="Singh A."/>
            <person name="Wilkins M.J."/>
            <person name="Williams K.H."/>
            <person name="Banfield J.F."/>
        </authorList>
    </citation>
    <scope>NUCLEOTIDE SEQUENCE [LARGE SCALE GENOMIC DNA]</scope>
</reference>
<dbReference type="AlphaFoldDB" id="A0A0G0IGT3"/>
<organism evidence="1 2">
    <name type="scientific">Candidatus Wolfebacteria bacterium GW2011_GWC1_37_10</name>
    <dbReference type="NCBI Taxonomy" id="1619010"/>
    <lineage>
        <taxon>Bacteria</taxon>
        <taxon>Candidatus Wolfeibacteriota</taxon>
    </lineage>
</organism>
<gene>
    <name evidence="1" type="ORF">US36_C0001G0028</name>
</gene>